<protein>
    <submittedName>
        <fullName evidence="1">Uncharacterized protein</fullName>
    </submittedName>
</protein>
<name>A0A2P2PGH7_RHIMU</name>
<reference evidence="1" key="1">
    <citation type="submission" date="2018-02" db="EMBL/GenBank/DDBJ databases">
        <title>Rhizophora mucronata_Transcriptome.</title>
        <authorList>
            <person name="Meera S.P."/>
            <person name="Sreeshan A."/>
            <person name="Augustine A."/>
        </authorList>
    </citation>
    <scope>NUCLEOTIDE SEQUENCE</scope>
    <source>
        <tissue evidence="1">Leaf</tissue>
    </source>
</reference>
<evidence type="ECO:0000313" key="1">
    <source>
        <dbReference type="EMBL" id="MBX53812.1"/>
    </source>
</evidence>
<accession>A0A2P2PGH7</accession>
<organism evidence="1">
    <name type="scientific">Rhizophora mucronata</name>
    <name type="common">Asiatic mangrove</name>
    <dbReference type="NCBI Taxonomy" id="61149"/>
    <lineage>
        <taxon>Eukaryota</taxon>
        <taxon>Viridiplantae</taxon>
        <taxon>Streptophyta</taxon>
        <taxon>Embryophyta</taxon>
        <taxon>Tracheophyta</taxon>
        <taxon>Spermatophyta</taxon>
        <taxon>Magnoliopsida</taxon>
        <taxon>eudicotyledons</taxon>
        <taxon>Gunneridae</taxon>
        <taxon>Pentapetalae</taxon>
        <taxon>rosids</taxon>
        <taxon>fabids</taxon>
        <taxon>Malpighiales</taxon>
        <taxon>Rhizophoraceae</taxon>
        <taxon>Rhizophora</taxon>
    </lineage>
</organism>
<dbReference type="EMBL" id="GGEC01073328">
    <property type="protein sequence ID" value="MBX53812.1"/>
    <property type="molecule type" value="Transcribed_RNA"/>
</dbReference>
<sequence>MISSNCNPLIQYVKLLSSNLYTCYSLEGA</sequence>
<dbReference type="AlphaFoldDB" id="A0A2P2PGH7"/>
<proteinExistence type="predicted"/>